<organism evidence="2 3">
    <name type="scientific">Trypanosoma conorhini</name>
    <dbReference type="NCBI Taxonomy" id="83891"/>
    <lineage>
        <taxon>Eukaryota</taxon>
        <taxon>Discoba</taxon>
        <taxon>Euglenozoa</taxon>
        <taxon>Kinetoplastea</taxon>
        <taxon>Metakinetoplastina</taxon>
        <taxon>Trypanosomatida</taxon>
        <taxon>Trypanosomatidae</taxon>
        <taxon>Trypanosoma</taxon>
    </lineage>
</organism>
<sequence>MTSTSSSGFLGLPPPFGVGGPPASALRGPSGKRARRRRKRPTVETRDARRVATPKKKEGVPREARFVSPVARFAPLSGAEAEHSYLTQRQKRGNNSNLGGRMLFFCVSLGVCFGRVPASAFFREAARQNWRLFPYAYLG</sequence>
<evidence type="ECO:0000256" key="1">
    <source>
        <dbReference type="SAM" id="MobiDB-lite"/>
    </source>
</evidence>
<feature type="compositionally biased region" description="Basic residues" evidence="1">
    <location>
        <begin position="30"/>
        <end position="40"/>
    </location>
</feature>
<feature type="region of interest" description="Disordered" evidence="1">
    <location>
        <begin position="1"/>
        <end position="61"/>
    </location>
</feature>
<dbReference type="RefSeq" id="XP_029224132.1">
    <property type="nucleotide sequence ID" value="XM_029375744.1"/>
</dbReference>
<reference evidence="2 3" key="1">
    <citation type="journal article" date="2018" name="BMC Genomics">
        <title>Genomic comparison of Trypanosoma conorhini and Trypanosoma rangeli to Trypanosoma cruzi strains of high and low virulence.</title>
        <authorList>
            <person name="Bradwell K.R."/>
            <person name="Koparde V.N."/>
            <person name="Matveyev A.V."/>
            <person name="Serrano M.G."/>
            <person name="Alves J.M."/>
            <person name="Parikh H."/>
            <person name="Huang B."/>
            <person name="Lee V."/>
            <person name="Espinosa-Alvarez O."/>
            <person name="Ortiz P.A."/>
            <person name="Costa-Martins A.G."/>
            <person name="Teixeira M.M."/>
            <person name="Buck G.A."/>
        </authorList>
    </citation>
    <scope>NUCLEOTIDE SEQUENCE [LARGE SCALE GENOMIC DNA]</scope>
    <source>
        <strain evidence="2 3">025E</strain>
    </source>
</reference>
<dbReference type="Proteomes" id="UP000284403">
    <property type="component" value="Unassembled WGS sequence"/>
</dbReference>
<evidence type="ECO:0000313" key="3">
    <source>
        <dbReference type="Proteomes" id="UP000284403"/>
    </source>
</evidence>
<accession>A0A422N336</accession>
<name>A0A422N336_9TRYP</name>
<feature type="compositionally biased region" description="Basic and acidic residues" evidence="1">
    <location>
        <begin position="41"/>
        <end position="61"/>
    </location>
</feature>
<feature type="compositionally biased region" description="Low complexity" evidence="1">
    <location>
        <begin position="1"/>
        <end position="11"/>
    </location>
</feature>
<dbReference type="EMBL" id="MKKU01000923">
    <property type="protein sequence ID" value="RNE99888.1"/>
    <property type="molecule type" value="Genomic_DNA"/>
</dbReference>
<dbReference type="GeneID" id="40322524"/>
<evidence type="ECO:0000313" key="2">
    <source>
        <dbReference type="EMBL" id="RNE99888.1"/>
    </source>
</evidence>
<proteinExistence type="predicted"/>
<comment type="caution">
    <text evidence="2">The sequence shown here is derived from an EMBL/GenBank/DDBJ whole genome shotgun (WGS) entry which is preliminary data.</text>
</comment>
<dbReference type="AlphaFoldDB" id="A0A422N336"/>
<keyword evidence="3" id="KW-1185">Reference proteome</keyword>
<gene>
    <name evidence="2" type="ORF">Tco025E_08913</name>
</gene>
<protein>
    <submittedName>
        <fullName evidence="2">Uncharacterized protein</fullName>
    </submittedName>
</protein>